<accession>A0ABP9Q777</accession>
<dbReference type="EMBL" id="BAABJP010000015">
    <property type="protein sequence ID" value="GAA5157753.1"/>
    <property type="molecule type" value="Genomic_DNA"/>
</dbReference>
<keyword evidence="1" id="KW-0805">Transcription regulation</keyword>
<dbReference type="Proteomes" id="UP001428817">
    <property type="component" value="Unassembled WGS sequence"/>
</dbReference>
<dbReference type="Pfam" id="PF00440">
    <property type="entry name" value="TetR_N"/>
    <property type="match status" value="1"/>
</dbReference>
<dbReference type="PANTHER" id="PTHR30055:SF234">
    <property type="entry name" value="HTH-TYPE TRANSCRIPTIONAL REGULATOR BETI"/>
    <property type="match status" value="1"/>
</dbReference>
<evidence type="ECO:0000256" key="4">
    <source>
        <dbReference type="PROSITE-ProRule" id="PRU00335"/>
    </source>
</evidence>
<keyword evidence="2 4" id="KW-0238">DNA-binding</keyword>
<proteinExistence type="predicted"/>
<dbReference type="InterPro" id="IPR009057">
    <property type="entry name" value="Homeodomain-like_sf"/>
</dbReference>
<evidence type="ECO:0000259" key="5">
    <source>
        <dbReference type="PROSITE" id="PS50977"/>
    </source>
</evidence>
<evidence type="ECO:0000256" key="2">
    <source>
        <dbReference type="ARBA" id="ARBA00023125"/>
    </source>
</evidence>
<feature type="domain" description="HTH tetR-type" evidence="5">
    <location>
        <begin position="15"/>
        <end position="75"/>
    </location>
</feature>
<dbReference type="PROSITE" id="PS50977">
    <property type="entry name" value="HTH_TETR_2"/>
    <property type="match status" value="1"/>
</dbReference>
<dbReference type="RefSeq" id="WP_185059252.1">
    <property type="nucleotide sequence ID" value="NZ_BAABJP010000015.1"/>
</dbReference>
<evidence type="ECO:0000313" key="6">
    <source>
        <dbReference type="EMBL" id="GAA5157753.1"/>
    </source>
</evidence>
<name>A0ABP9Q777_9PSEU</name>
<dbReference type="InterPro" id="IPR001647">
    <property type="entry name" value="HTH_TetR"/>
</dbReference>
<keyword evidence="3" id="KW-0804">Transcription</keyword>
<evidence type="ECO:0000313" key="7">
    <source>
        <dbReference type="Proteomes" id="UP001428817"/>
    </source>
</evidence>
<dbReference type="PANTHER" id="PTHR30055">
    <property type="entry name" value="HTH-TYPE TRANSCRIPTIONAL REGULATOR RUTR"/>
    <property type="match status" value="1"/>
</dbReference>
<feature type="DNA-binding region" description="H-T-H motif" evidence="4">
    <location>
        <begin position="38"/>
        <end position="57"/>
    </location>
</feature>
<sequence length="199" mass="21459">MVSDTTSRWAVDGDLTAKARIRNAAFALHAAQGDANTTLREVAQAAGVTHGLVVHHFSNKDGLRRAVQQHMLELLRQALDDVPKEGGAAEIGRARDASVARMYAAHPSYLPYLRRALVDPAQLDTELLDLLADFTLAQVRDLRGAGVATSEAPEQVQALAIVLRELGPRLLEPIVGRLWTHLTGSTGPAPEVEIRLRGG</sequence>
<keyword evidence="7" id="KW-1185">Reference proteome</keyword>
<evidence type="ECO:0000256" key="1">
    <source>
        <dbReference type="ARBA" id="ARBA00023015"/>
    </source>
</evidence>
<organism evidence="6 7">
    <name type="scientific">Pseudonocardia eucalypti</name>
    <dbReference type="NCBI Taxonomy" id="648755"/>
    <lineage>
        <taxon>Bacteria</taxon>
        <taxon>Bacillati</taxon>
        <taxon>Actinomycetota</taxon>
        <taxon>Actinomycetes</taxon>
        <taxon>Pseudonocardiales</taxon>
        <taxon>Pseudonocardiaceae</taxon>
        <taxon>Pseudonocardia</taxon>
    </lineage>
</organism>
<dbReference type="SUPFAM" id="SSF46689">
    <property type="entry name" value="Homeodomain-like"/>
    <property type="match status" value="1"/>
</dbReference>
<comment type="caution">
    <text evidence="6">The sequence shown here is derived from an EMBL/GenBank/DDBJ whole genome shotgun (WGS) entry which is preliminary data.</text>
</comment>
<evidence type="ECO:0000256" key="3">
    <source>
        <dbReference type="ARBA" id="ARBA00023163"/>
    </source>
</evidence>
<reference evidence="7" key="1">
    <citation type="journal article" date="2019" name="Int. J. Syst. Evol. Microbiol.">
        <title>The Global Catalogue of Microorganisms (GCM) 10K type strain sequencing project: providing services to taxonomists for standard genome sequencing and annotation.</title>
        <authorList>
            <consortium name="The Broad Institute Genomics Platform"/>
            <consortium name="The Broad Institute Genome Sequencing Center for Infectious Disease"/>
            <person name="Wu L."/>
            <person name="Ma J."/>
        </authorList>
    </citation>
    <scope>NUCLEOTIDE SEQUENCE [LARGE SCALE GENOMIC DNA]</scope>
    <source>
        <strain evidence="7">JCM 18303</strain>
    </source>
</reference>
<gene>
    <name evidence="6" type="ORF">GCM10023321_36450</name>
</gene>
<dbReference type="InterPro" id="IPR050109">
    <property type="entry name" value="HTH-type_TetR-like_transc_reg"/>
</dbReference>
<dbReference type="Gene3D" id="1.10.357.10">
    <property type="entry name" value="Tetracycline Repressor, domain 2"/>
    <property type="match status" value="1"/>
</dbReference>
<protein>
    <submittedName>
        <fullName evidence="6">TetR/AcrR family transcriptional regulator</fullName>
    </submittedName>
</protein>